<evidence type="ECO:0000313" key="5">
    <source>
        <dbReference type="EMBL" id="RLP73351.1"/>
    </source>
</evidence>
<dbReference type="Gene3D" id="3.40.50.300">
    <property type="entry name" value="P-loop containing nucleotide triphosphate hydrolases"/>
    <property type="match status" value="1"/>
</dbReference>
<sequence>MTATVLEFRDVTKTFRGTVLFENVSFSLEEGKTYALRGPNGSGKSVLMRLMTRITRPNAGEVIVADRYLGKGRVFPDSFGTMIDGPAYLPSISGLGNLLELARIRNRVSEEEIRALMLTLGLDPDSRKPVRRYSMGMKQKLSICQALMESPDVLILDEPFNALDDRSVEIVKDLIRQQQLAHRTIVLTSHNVADLDELAHHSLVVRGEAVVLE</sequence>
<keyword evidence="3 5" id="KW-0067">ATP-binding</keyword>
<dbReference type="Proteomes" id="UP000272503">
    <property type="component" value="Unassembled WGS sequence"/>
</dbReference>
<evidence type="ECO:0000256" key="3">
    <source>
        <dbReference type="ARBA" id="ARBA00022840"/>
    </source>
</evidence>
<dbReference type="Pfam" id="PF00005">
    <property type="entry name" value="ABC_tran"/>
    <property type="match status" value="1"/>
</dbReference>
<protein>
    <submittedName>
        <fullName evidence="5">ABC transporter ATP-binding protein</fullName>
    </submittedName>
</protein>
<dbReference type="EMBL" id="RCUX01000014">
    <property type="protein sequence ID" value="RLP73351.1"/>
    <property type="molecule type" value="Genomic_DNA"/>
</dbReference>
<keyword evidence="1" id="KW-0813">Transport</keyword>
<accession>A0A3L7A144</accession>
<evidence type="ECO:0000256" key="2">
    <source>
        <dbReference type="ARBA" id="ARBA00022741"/>
    </source>
</evidence>
<dbReference type="InterPro" id="IPR027417">
    <property type="entry name" value="P-loop_NTPase"/>
</dbReference>
<dbReference type="InterPro" id="IPR003439">
    <property type="entry name" value="ABC_transporter-like_ATP-bd"/>
</dbReference>
<dbReference type="PROSITE" id="PS50893">
    <property type="entry name" value="ABC_TRANSPORTER_2"/>
    <property type="match status" value="1"/>
</dbReference>
<dbReference type="SMART" id="SM00382">
    <property type="entry name" value="AAA"/>
    <property type="match status" value="1"/>
</dbReference>
<name>A0A3L7A144_9MICO</name>
<evidence type="ECO:0000259" key="4">
    <source>
        <dbReference type="PROSITE" id="PS50893"/>
    </source>
</evidence>
<evidence type="ECO:0000256" key="1">
    <source>
        <dbReference type="ARBA" id="ARBA00022448"/>
    </source>
</evidence>
<dbReference type="OrthoDB" id="8773773at2"/>
<dbReference type="InterPro" id="IPR051782">
    <property type="entry name" value="ABC_Transporter_VariousFunc"/>
</dbReference>
<keyword evidence="6" id="KW-1185">Reference proteome</keyword>
<gene>
    <name evidence="5" type="ORF">D9V32_14710</name>
</gene>
<comment type="caution">
    <text evidence="5">The sequence shown here is derived from an EMBL/GenBank/DDBJ whole genome shotgun (WGS) entry which is preliminary data.</text>
</comment>
<dbReference type="AlphaFoldDB" id="A0A3L7A144"/>
<organism evidence="5 6">
    <name type="scientific">Mycetocola tolaasinivorans</name>
    <dbReference type="NCBI Taxonomy" id="76635"/>
    <lineage>
        <taxon>Bacteria</taxon>
        <taxon>Bacillati</taxon>
        <taxon>Actinomycetota</taxon>
        <taxon>Actinomycetes</taxon>
        <taxon>Micrococcales</taxon>
        <taxon>Microbacteriaceae</taxon>
        <taxon>Mycetocola</taxon>
    </lineage>
</organism>
<evidence type="ECO:0000313" key="6">
    <source>
        <dbReference type="Proteomes" id="UP000272503"/>
    </source>
</evidence>
<proteinExistence type="predicted"/>
<dbReference type="SUPFAM" id="SSF52540">
    <property type="entry name" value="P-loop containing nucleoside triphosphate hydrolases"/>
    <property type="match status" value="1"/>
</dbReference>
<dbReference type="PANTHER" id="PTHR42939:SF1">
    <property type="entry name" value="ABC TRANSPORTER ATP-BINDING PROTEIN ALBC-RELATED"/>
    <property type="match status" value="1"/>
</dbReference>
<keyword evidence="2" id="KW-0547">Nucleotide-binding</keyword>
<dbReference type="CDD" id="cd03230">
    <property type="entry name" value="ABC_DR_subfamily_A"/>
    <property type="match status" value="1"/>
</dbReference>
<dbReference type="GO" id="GO:0005524">
    <property type="term" value="F:ATP binding"/>
    <property type="evidence" value="ECO:0007669"/>
    <property type="project" value="UniProtKB-KW"/>
</dbReference>
<dbReference type="InterPro" id="IPR003593">
    <property type="entry name" value="AAA+_ATPase"/>
</dbReference>
<dbReference type="RefSeq" id="WP_121649674.1">
    <property type="nucleotide sequence ID" value="NZ_RCUX01000014.1"/>
</dbReference>
<feature type="domain" description="ABC transporter" evidence="4">
    <location>
        <begin position="6"/>
        <end position="213"/>
    </location>
</feature>
<dbReference type="GO" id="GO:0016887">
    <property type="term" value="F:ATP hydrolysis activity"/>
    <property type="evidence" value="ECO:0007669"/>
    <property type="project" value="InterPro"/>
</dbReference>
<dbReference type="PANTHER" id="PTHR42939">
    <property type="entry name" value="ABC TRANSPORTER ATP-BINDING PROTEIN ALBC-RELATED"/>
    <property type="match status" value="1"/>
</dbReference>
<reference evidence="5 6" key="1">
    <citation type="submission" date="2018-10" db="EMBL/GenBank/DDBJ databases">
        <authorList>
            <person name="Li J."/>
        </authorList>
    </citation>
    <scope>NUCLEOTIDE SEQUENCE [LARGE SCALE GENOMIC DNA]</scope>
    <source>
        <strain evidence="5 6">IF 016277</strain>
    </source>
</reference>